<dbReference type="GO" id="GO:0004527">
    <property type="term" value="F:exonuclease activity"/>
    <property type="evidence" value="ECO:0007669"/>
    <property type="project" value="UniProtKB-KW"/>
</dbReference>
<dbReference type="Gene3D" id="3.90.320.10">
    <property type="match status" value="1"/>
</dbReference>
<dbReference type="InterPro" id="IPR027417">
    <property type="entry name" value="P-loop_NTPase"/>
</dbReference>
<dbReference type="InterPro" id="IPR014017">
    <property type="entry name" value="DNA_helicase_UvrD-like_C"/>
</dbReference>
<dbReference type="Gene3D" id="3.40.50.300">
    <property type="entry name" value="P-loop containing nucleotide triphosphate hydrolases"/>
    <property type="match status" value="1"/>
</dbReference>
<evidence type="ECO:0000256" key="10">
    <source>
        <dbReference type="ARBA" id="ARBA00034923"/>
    </source>
</evidence>
<dbReference type="Pfam" id="PF13361">
    <property type="entry name" value="UvrD_C"/>
    <property type="match status" value="1"/>
</dbReference>
<keyword evidence="9" id="KW-0234">DNA repair</keyword>
<keyword evidence="8" id="KW-0238">DNA-binding</keyword>
<keyword evidence="14" id="KW-1185">Reference proteome</keyword>
<protein>
    <recommendedName>
        <fullName evidence="10">DNA 3'-5' helicase II</fullName>
    </recommendedName>
</protein>
<accession>A0ABZ0RLL0</accession>
<dbReference type="InterPro" id="IPR011604">
    <property type="entry name" value="PDDEXK-like_dom_sf"/>
</dbReference>
<keyword evidence="2" id="KW-0547">Nucleotide-binding</keyword>
<keyword evidence="3" id="KW-0227">DNA damage</keyword>
<evidence type="ECO:0000256" key="2">
    <source>
        <dbReference type="ARBA" id="ARBA00022741"/>
    </source>
</evidence>
<evidence type="ECO:0000256" key="3">
    <source>
        <dbReference type="ARBA" id="ARBA00022763"/>
    </source>
</evidence>
<evidence type="ECO:0000313" key="13">
    <source>
        <dbReference type="EMBL" id="WPJ96036.1"/>
    </source>
</evidence>
<sequence length="487" mass="54398">MSVGVLVRRNKDANEVADYLRENSAFPVHTGSAVKPAEDNAAGAALLAMLRHAAHPSDQLAAGFLQLIDASTSADSLLAATNELRTRLLRDNHESAVRWACQRILTKLTAQDTRHRTRLNQLIEKARAFDSEDSRDLDALYRYLQNSSSGDCAPGDAVIVETIHKSKGLEYDIVILVNEDKGGGPGDRRISALLDSQGKAQWILEPIKKDLMAADPELSRLQAQSESQQDFGNLCTLYVGMTRAKRALYMISDFSRVSKRSSVHYLRQCLGDEADSEGLIWATGDTDWHQSFKTKARKSTPPEQPPIHPKFEPAHPRLQLQRPSSDKHTRLKASTLFDYQANAAEFGTQVHDAFEQIAWLEATSPIDPLLHECFANPDIQALFTQPTQAVELWREKAFSYVEGEQFINGVFDRVHIYKDASGKITQAEIIDYKTDRIREGTTIAQAAEKHRPQLQAYAKALGKITGLTKEQIQLTLIFTHTSQLQQL</sequence>
<dbReference type="EMBL" id="CP138858">
    <property type="protein sequence ID" value="WPJ96036.1"/>
    <property type="molecule type" value="Genomic_DNA"/>
</dbReference>
<evidence type="ECO:0000256" key="6">
    <source>
        <dbReference type="ARBA" id="ARBA00022839"/>
    </source>
</evidence>
<dbReference type="SUPFAM" id="SSF52980">
    <property type="entry name" value="Restriction endonuclease-like"/>
    <property type="match status" value="1"/>
</dbReference>
<keyword evidence="5" id="KW-0347">Helicase</keyword>
<gene>
    <name evidence="13" type="ORF">SH580_21715</name>
</gene>
<name>A0ABZ0RLL0_9BACT</name>
<organism evidence="13 14">
    <name type="scientific">Coraliomargarita algicola</name>
    <dbReference type="NCBI Taxonomy" id="3092156"/>
    <lineage>
        <taxon>Bacteria</taxon>
        <taxon>Pseudomonadati</taxon>
        <taxon>Verrucomicrobiota</taxon>
        <taxon>Opitutia</taxon>
        <taxon>Puniceicoccales</taxon>
        <taxon>Coraliomargaritaceae</taxon>
        <taxon>Coraliomargarita</taxon>
    </lineage>
</organism>
<dbReference type="InterPro" id="IPR011335">
    <property type="entry name" value="Restrct_endonuc-II-like"/>
</dbReference>
<dbReference type="InterPro" id="IPR038726">
    <property type="entry name" value="PDDEXK_AddAB-type"/>
</dbReference>
<feature type="domain" description="PD-(D/E)XK endonuclease-like" evidence="11">
    <location>
        <begin position="337"/>
        <end position="479"/>
    </location>
</feature>
<evidence type="ECO:0000256" key="4">
    <source>
        <dbReference type="ARBA" id="ARBA00022801"/>
    </source>
</evidence>
<proteinExistence type="predicted"/>
<evidence type="ECO:0000256" key="1">
    <source>
        <dbReference type="ARBA" id="ARBA00022722"/>
    </source>
</evidence>
<dbReference type="SUPFAM" id="SSF52540">
    <property type="entry name" value="P-loop containing nucleoside triphosphate hydrolases"/>
    <property type="match status" value="1"/>
</dbReference>
<keyword evidence="7" id="KW-0067">ATP-binding</keyword>
<dbReference type="InterPro" id="IPR000212">
    <property type="entry name" value="DNA_helicase_UvrD/REP"/>
</dbReference>
<dbReference type="PANTHER" id="PTHR11070">
    <property type="entry name" value="UVRD / RECB / PCRA DNA HELICASE FAMILY MEMBER"/>
    <property type="match status" value="1"/>
</dbReference>
<keyword evidence="1" id="KW-0540">Nuclease</keyword>
<evidence type="ECO:0000256" key="5">
    <source>
        <dbReference type="ARBA" id="ARBA00022806"/>
    </source>
</evidence>
<keyword evidence="4" id="KW-0378">Hydrolase</keyword>
<reference evidence="13 14" key="1">
    <citation type="submission" date="2023-11" db="EMBL/GenBank/DDBJ databases">
        <title>Coraliomargarita sp. nov., isolated from marine algae.</title>
        <authorList>
            <person name="Lee J.K."/>
            <person name="Baek J.H."/>
            <person name="Kim J.M."/>
            <person name="Choi D.G."/>
            <person name="Jeon C.O."/>
        </authorList>
    </citation>
    <scope>NUCLEOTIDE SEQUENCE [LARGE SCALE GENOMIC DNA]</scope>
    <source>
        <strain evidence="13 14">J2-16</strain>
    </source>
</reference>
<dbReference type="PANTHER" id="PTHR11070:SF2">
    <property type="entry name" value="ATP-DEPENDENT DNA HELICASE SRS2"/>
    <property type="match status" value="1"/>
</dbReference>
<evidence type="ECO:0000313" key="14">
    <source>
        <dbReference type="Proteomes" id="UP001324993"/>
    </source>
</evidence>
<evidence type="ECO:0000259" key="11">
    <source>
        <dbReference type="Pfam" id="PF12705"/>
    </source>
</evidence>
<dbReference type="RefSeq" id="WP_319832903.1">
    <property type="nucleotide sequence ID" value="NZ_CP138858.1"/>
</dbReference>
<evidence type="ECO:0000256" key="7">
    <source>
        <dbReference type="ARBA" id="ARBA00022840"/>
    </source>
</evidence>
<dbReference type="Pfam" id="PF12705">
    <property type="entry name" value="PDDEXK_1"/>
    <property type="match status" value="1"/>
</dbReference>
<dbReference type="Proteomes" id="UP001324993">
    <property type="component" value="Chromosome"/>
</dbReference>
<evidence type="ECO:0000256" key="8">
    <source>
        <dbReference type="ARBA" id="ARBA00023125"/>
    </source>
</evidence>
<feature type="domain" description="UvrD-like helicase C-terminal" evidence="12">
    <location>
        <begin position="112"/>
        <end position="251"/>
    </location>
</feature>
<evidence type="ECO:0000259" key="12">
    <source>
        <dbReference type="Pfam" id="PF13361"/>
    </source>
</evidence>
<keyword evidence="6 13" id="KW-0269">Exonuclease</keyword>
<evidence type="ECO:0000256" key="9">
    <source>
        <dbReference type="ARBA" id="ARBA00023204"/>
    </source>
</evidence>